<dbReference type="Pfam" id="PF08808">
    <property type="entry name" value="RES"/>
    <property type="match status" value="1"/>
</dbReference>
<evidence type="ECO:0000256" key="1">
    <source>
        <dbReference type="SAM" id="MobiDB-lite"/>
    </source>
</evidence>
<organism evidence="3 4">
    <name type="scientific">Clavibacter tessellarius</name>
    <dbReference type="NCBI Taxonomy" id="31965"/>
    <lineage>
        <taxon>Bacteria</taxon>
        <taxon>Bacillati</taxon>
        <taxon>Actinomycetota</taxon>
        <taxon>Actinomycetes</taxon>
        <taxon>Micrococcales</taxon>
        <taxon>Microbacteriaceae</taxon>
        <taxon>Clavibacter</taxon>
    </lineage>
</organism>
<dbReference type="Proteomes" id="UP000215316">
    <property type="component" value="Unassembled WGS sequence"/>
</dbReference>
<dbReference type="OrthoDB" id="4722229at2"/>
<feature type="domain" description="RES" evidence="2">
    <location>
        <begin position="51"/>
        <end position="242"/>
    </location>
</feature>
<evidence type="ECO:0000259" key="2">
    <source>
        <dbReference type="Pfam" id="PF08808"/>
    </source>
</evidence>
<dbReference type="InterPro" id="IPR014914">
    <property type="entry name" value="RES_dom"/>
</dbReference>
<keyword evidence="4" id="KW-1185">Reference proteome</keyword>
<proteinExistence type="predicted"/>
<sequence>MPRPHVSSGSPRTSTRRAPGSWRRPAPSSRTPEAGSVERPRPALRTDPGEVWRVGRAPDPWGWTDWRYAERGRFPGRWDSPDGSYRTIYAGSTPHACLVELIAPFRPDPSVADDLAAIVEDEADAALHPTVAPGRLDDSWFGARRLGRAVLTGTYCDVTHSSTVAALRPRFLDQARQAGLADLDVAALQDARPRQLTQAIGRALYEETEDGRAVVDGIRFPSRHGRDLELWAVFERASDVGRSGRLTEATVQALDADHPAVRSAAALHGVRIG</sequence>
<evidence type="ECO:0000313" key="3">
    <source>
        <dbReference type="EMBL" id="OQJ61990.1"/>
    </source>
</evidence>
<feature type="region of interest" description="Disordered" evidence="1">
    <location>
        <begin position="1"/>
        <end position="50"/>
    </location>
</feature>
<comment type="caution">
    <text evidence="3">The sequence shown here is derived from an EMBL/GenBank/DDBJ whole genome shotgun (WGS) entry which is preliminary data.</text>
</comment>
<protein>
    <recommendedName>
        <fullName evidence="2">RES domain-containing protein</fullName>
    </recommendedName>
</protein>
<dbReference type="AlphaFoldDB" id="A0A225C8C0"/>
<accession>A0A225C8C0</accession>
<evidence type="ECO:0000313" key="4">
    <source>
        <dbReference type="Proteomes" id="UP000215316"/>
    </source>
</evidence>
<gene>
    <name evidence="3" type="ORF">B5P24_02570</name>
</gene>
<dbReference type="EMBL" id="MZMQ01000001">
    <property type="protein sequence ID" value="OQJ61990.1"/>
    <property type="molecule type" value="Genomic_DNA"/>
</dbReference>
<name>A0A225C8C0_9MICO</name>
<reference evidence="3" key="1">
    <citation type="submission" date="2017-08" db="EMBL/GenBank/DDBJ databases">
        <title>Genomes of multiple Clavibacter strains from different subspecies.</title>
        <authorList>
            <person name="Yuan X.-K."/>
            <person name="Li X.-S."/>
            <person name="Nie J."/>
            <person name="De Boer S.H."/>
        </authorList>
    </citation>
    <scope>NUCLEOTIDE SEQUENCE [LARGE SCALE GENOMIC DNA]</scope>
    <source>
        <strain evidence="3">ATCC 33566</strain>
    </source>
</reference>